<reference evidence="2" key="1">
    <citation type="submission" date="2016-02" db="EMBL/GenBank/DDBJ databases">
        <title>Genome sequence of Bacillus trypoxylicola KCTC 13244(T).</title>
        <authorList>
            <person name="Jeong H."/>
            <person name="Park S.-H."/>
            <person name="Choi S.-K."/>
        </authorList>
    </citation>
    <scope>NUCLEOTIDE SEQUENCE [LARGE SCALE GENOMIC DNA]</scope>
    <source>
        <strain evidence="2">KCTC 13244</strain>
    </source>
</reference>
<feature type="transmembrane region" description="Helical" evidence="1">
    <location>
        <begin position="62"/>
        <end position="83"/>
    </location>
</feature>
<protein>
    <recommendedName>
        <fullName evidence="4">DUF1648 domain-containing protein</fullName>
    </recommendedName>
</protein>
<evidence type="ECO:0000256" key="1">
    <source>
        <dbReference type="SAM" id="Phobius"/>
    </source>
</evidence>
<evidence type="ECO:0000313" key="2">
    <source>
        <dbReference type="EMBL" id="KYG31942.1"/>
    </source>
</evidence>
<keyword evidence="3" id="KW-1185">Reference proteome</keyword>
<dbReference type="STRING" id="519424.AZF04_03975"/>
<dbReference type="EMBL" id="LTAO01000012">
    <property type="protein sequence ID" value="KYG31942.1"/>
    <property type="molecule type" value="Genomic_DNA"/>
</dbReference>
<keyword evidence="1" id="KW-0812">Transmembrane</keyword>
<organism evidence="2 3">
    <name type="scientific">Alkalihalobacillus trypoxylicola</name>
    <dbReference type="NCBI Taxonomy" id="519424"/>
    <lineage>
        <taxon>Bacteria</taxon>
        <taxon>Bacillati</taxon>
        <taxon>Bacillota</taxon>
        <taxon>Bacilli</taxon>
        <taxon>Bacillales</taxon>
        <taxon>Bacillaceae</taxon>
        <taxon>Alkalihalobacillus</taxon>
    </lineage>
</organism>
<feature type="transmembrane region" description="Helical" evidence="1">
    <location>
        <begin position="98"/>
        <end position="122"/>
    </location>
</feature>
<gene>
    <name evidence="2" type="ORF">AZF04_03975</name>
</gene>
<accession>A0A162E782</accession>
<dbReference type="AlphaFoldDB" id="A0A162E782"/>
<comment type="caution">
    <text evidence="2">The sequence shown here is derived from an EMBL/GenBank/DDBJ whole genome shotgun (WGS) entry which is preliminary data.</text>
</comment>
<feature type="transmembrane region" description="Helical" evidence="1">
    <location>
        <begin position="22"/>
        <end position="41"/>
    </location>
</feature>
<evidence type="ECO:0000313" key="3">
    <source>
        <dbReference type="Proteomes" id="UP000075806"/>
    </source>
</evidence>
<keyword evidence="1" id="KW-1133">Transmembrane helix</keyword>
<proteinExistence type="predicted"/>
<evidence type="ECO:0008006" key="4">
    <source>
        <dbReference type="Google" id="ProtNLM"/>
    </source>
</evidence>
<dbReference type="Proteomes" id="UP000075806">
    <property type="component" value="Unassembled WGS sequence"/>
</dbReference>
<name>A0A162E782_9BACI</name>
<keyword evidence="1" id="KW-0472">Membrane</keyword>
<sequence>MVWSQLPSILEPHEMDQGISKYVLFILPILSLFSWYFLSLLAKNPQKLNYVNLTENNKEVQYTNAIKLMTLLKGFSSLALVALNEGFLRDMLGMNSSIFISVSIILLILCGIVSILFLFWAATLKD</sequence>